<keyword evidence="5" id="KW-0449">Lipoprotein</keyword>
<dbReference type="AlphaFoldDB" id="A0A1I0E2E0"/>
<organism evidence="9 10">
    <name type="scientific">Enterocloster lavalensis</name>
    <dbReference type="NCBI Taxonomy" id="460384"/>
    <lineage>
        <taxon>Bacteria</taxon>
        <taxon>Bacillati</taxon>
        <taxon>Bacillota</taxon>
        <taxon>Clostridia</taxon>
        <taxon>Lachnospirales</taxon>
        <taxon>Lachnospiraceae</taxon>
        <taxon>Enterocloster</taxon>
    </lineage>
</organism>
<feature type="region of interest" description="Disordered" evidence="6">
    <location>
        <begin position="32"/>
        <end position="58"/>
    </location>
</feature>
<evidence type="ECO:0000256" key="5">
    <source>
        <dbReference type="ARBA" id="ARBA00023288"/>
    </source>
</evidence>
<feature type="domain" description="ABC transporter substrate-binding protein PnrA-like" evidence="8">
    <location>
        <begin position="65"/>
        <end position="350"/>
    </location>
</feature>
<dbReference type="Proteomes" id="UP000198508">
    <property type="component" value="Unassembled WGS sequence"/>
</dbReference>
<keyword evidence="2" id="KW-1003">Cell membrane</keyword>
<dbReference type="GO" id="GO:0005886">
    <property type="term" value="C:plasma membrane"/>
    <property type="evidence" value="ECO:0007669"/>
    <property type="project" value="UniProtKB-SubCell"/>
</dbReference>
<dbReference type="InterPro" id="IPR050957">
    <property type="entry name" value="BMP_lipoprotein"/>
</dbReference>
<feature type="chain" id="PRO_5044372513" evidence="7">
    <location>
        <begin position="20"/>
        <end position="360"/>
    </location>
</feature>
<dbReference type="PROSITE" id="PS51257">
    <property type="entry name" value="PROKAR_LIPOPROTEIN"/>
    <property type="match status" value="1"/>
</dbReference>
<dbReference type="Gene3D" id="3.40.50.2300">
    <property type="match status" value="2"/>
</dbReference>
<proteinExistence type="predicted"/>
<evidence type="ECO:0000313" key="9">
    <source>
        <dbReference type="EMBL" id="SET38890.1"/>
    </source>
</evidence>
<dbReference type="RefSeq" id="WP_007710016.1">
    <property type="nucleotide sequence ID" value="NZ_CABJCG010000004.1"/>
</dbReference>
<dbReference type="Pfam" id="PF02608">
    <property type="entry name" value="Bmp"/>
    <property type="match status" value="1"/>
</dbReference>
<dbReference type="CDD" id="cd06304">
    <property type="entry name" value="PBP1_BmpA_Med_PnrA-like"/>
    <property type="match status" value="1"/>
</dbReference>
<accession>A0A1I0E2E0</accession>
<protein>
    <submittedName>
        <fullName evidence="9">Basic membrane protein A</fullName>
    </submittedName>
</protein>
<evidence type="ECO:0000313" key="10">
    <source>
        <dbReference type="Proteomes" id="UP000198508"/>
    </source>
</evidence>
<name>A0A1I0E2E0_9FIRM</name>
<gene>
    <name evidence="9" type="ORF">SAMN05216313_105208</name>
</gene>
<evidence type="ECO:0000256" key="7">
    <source>
        <dbReference type="SAM" id="SignalP"/>
    </source>
</evidence>
<evidence type="ECO:0000256" key="6">
    <source>
        <dbReference type="SAM" id="MobiDB-lite"/>
    </source>
</evidence>
<dbReference type="PANTHER" id="PTHR34296:SF2">
    <property type="entry name" value="ABC TRANSPORTER GUANOSINE-BINDING PROTEIN NUPN"/>
    <property type="match status" value="1"/>
</dbReference>
<evidence type="ECO:0000256" key="4">
    <source>
        <dbReference type="ARBA" id="ARBA00023136"/>
    </source>
</evidence>
<reference evidence="10" key="1">
    <citation type="submission" date="2016-10" db="EMBL/GenBank/DDBJ databases">
        <authorList>
            <person name="Varghese N."/>
            <person name="Submissions S."/>
        </authorList>
    </citation>
    <scope>NUCLEOTIDE SEQUENCE [LARGE SCALE GENOMIC DNA]</scope>
    <source>
        <strain evidence="10">NLAE-zl-G277</strain>
    </source>
</reference>
<evidence type="ECO:0000259" key="8">
    <source>
        <dbReference type="Pfam" id="PF02608"/>
    </source>
</evidence>
<feature type="signal peptide" evidence="7">
    <location>
        <begin position="1"/>
        <end position="19"/>
    </location>
</feature>
<keyword evidence="3 7" id="KW-0732">Signal</keyword>
<dbReference type="EMBL" id="FOIM01000005">
    <property type="protein sequence ID" value="SET38890.1"/>
    <property type="molecule type" value="Genomic_DNA"/>
</dbReference>
<evidence type="ECO:0000256" key="1">
    <source>
        <dbReference type="ARBA" id="ARBA00004236"/>
    </source>
</evidence>
<keyword evidence="10" id="KW-1185">Reference proteome</keyword>
<comment type="subcellular location">
    <subcellularLocation>
        <location evidence="1">Cell membrane</location>
    </subcellularLocation>
</comment>
<dbReference type="STRING" id="460384.SAMN05216313_105208"/>
<dbReference type="InterPro" id="IPR003760">
    <property type="entry name" value="PnrA-like"/>
</dbReference>
<keyword evidence="4" id="KW-0472">Membrane</keyword>
<sequence>MRKITAMMLAMAMSVTALTACGGGAKETTAAATEAPADSTAAAAEGESTAAADTAAPSGDASSFKVAAIFGGAINDGNWNETQYNGLLNIEKLGAETSYMENVSDTDAAEAARTYASEGYNLVYLTTNSYQDYCTPVAKDFPDTMFVQINGTEITDNFISVRIADEEQGFLQGVAAALLTETGKVGFVGGQEINPIKLGSSGFQQGVDYVNATYGLNVEAQRINTGSFTDVNQAKETAISIIEGGADVIAPMANDASTGIMEAGEEKGVMAIGCGLGQETSAPTATQLIIVKDVAIAYDVTFDAFMKGELKATEVETYGANKGVVYATDWMGTKASDEAKARLQETIDKMSKGEIEISLQ</sequence>
<evidence type="ECO:0000256" key="2">
    <source>
        <dbReference type="ARBA" id="ARBA00022475"/>
    </source>
</evidence>
<dbReference type="GeneID" id="93276547"/>
<evidence type="ECO:0000256" key="3">
    <source>
        <dbReference type="ARBA" id="ARBA00022729"/>
    </source>
</evidence>
<dbReference type="PANTHER" id="PTHR34296">
    <property type="entry name" value="TRANSCRIPTIONAL ACTIVATOR PROTEIN MED"/>
    <property type="match status" value="1"/>
</dbReference>